<keyword evidence="3" id="KW-1185">Reference proteome</keyword>
<evidence type="ECO:0000313" key="3">
    <source>
        <dbReference type="Proteomes" id="UP000726136"/>
    </source>
</evidence>
<protein>
    <submittedName>
        <fullName evidence="2">Bacteriocin</fullName>
    </submittedName>
</protein>
<evidence type="ECO:0000313" key="2">
    <source>
        <dbReference type="EMBL" id="MBF4373593.1"/>
    </source>
</evidence>
<dbReference type="Proteomes" id="UP000726136">
    <property type="component" value="Unassembled WGS sequence"/>
</dbReference>
<proteinExistence type="predicted"/>
<dbReference type="EMBL" id="RDPI01000011">
    <property type="protein sequence ID" value="MBF4373593.1"/>
    <property type="molecule type" value="Genomic_DNA"/>
</dbReference>
<name>A0ABR9Z581_VIBAN</name>
<comment type="caution">
    <text evidence="2">The sequence shown here is derived from an EMBL/GenBank/DDBJ whole genome shotgun (WGS) entry which is preliminary data.</text>
</comment>
<evidence type="ECO:0000256" key="1">
    <source>
        <dbReference type="SAM" id="MobiDB-lite"/>
    </source>
</evidence>
<feature type="region of interest" description="Disordered" evidence="1">
    <location>
        <begin position="20"/>
        <end position="48"/>
    </location>
</feature>
<dbReference type="RefSeq" id="WP_000331792.1">
    <property type="nucleotide sequence ID" value="NZ_RDPI01000011.1"/>
</dbReference>
<reference evidence="2 3" key="1">
    <citation type="journal article" date="2021" name="PeerJ">
        <title>Analysis of 44 Vibrio anguillarum genomes reveals high genetic diversity.</title>
        <authorList>
            <person name="Hansen M.J."/>
            <person name="Dalsgaard I."/>
        </authorList>
    </citation>
    <scope>NUCLEOTIDE SEQUENCE [LARGE SCALE GENOMIC DNA]</scope>
    <source>
        <strain evidence="2 3">040915-1/1B</strain>
    </source>
</reference>
<sequence>MAYSLLNLGADTRKRALAGMQESAQREELRNQTNQSLKDAQRTKRLSSVTTGAGMGMMAGMQAGSVGGPMGAAMGAAAGLILGELF</sequence>
<accession>A0ABR9Z581</accession>
<gene>
    <name evidence="2" type="ORF">EAY46_10960</name>
</gene>
<organism evidence="2 3">
    <name type="scientific">Vibrio anguillarum</name>
    <name type="common">Listonella anguillarum</name>
    <dbReference type="NCBI Taxonomy" id="55601"/>
    <lineage>
        <taxon>Bacteria</taxon>
        <taxon>Pseudomonadati</taxon>
        <taxon>Pseudomonadota</taxon>
        <taxon>Gammaproteobacteria</taxon>
        <taxon>Vibrionales</taxon>
        <taxon>Vibrionaceae</taxon>
        <taxon>Vibrio</taxon>
    </lineage>
</organism>